<dbReference type="AlphaFoldDB" id="A0A238KIT0"/>
<accession>A0A238KIT0</accession>
<dbReference type="RefSeq" id="WP_093967091.1">
    <property type="nucleotide sequence ID" value="NZ_FXYE01000002.1"/>
</dbReference>
<feature type="transmembrane region" description="Helical" evidence="1">
    <location>
        <begin position="72"/>
        <end position="92"/>
    </location>
</feature>
<feature type="transmembrane region" description="Helical" evidence="1">
    <location>
        <begin position="135"/>
        <end position="160"/>
    </location>
</feature>
<feature type="transmembrane region" description="Helical" evidence="1">
    <location>
        <begin position="30"/>
        <end position="51"/>
    </location>
</feature>
<gene>
    <name evidence="2" type="ORF">COL8621_01865</name>
</gene>
<evidence type="ECO:0000256" key="1">
    <source>
        <dbReference type="SAM" id="Phobius"/>
    </source>
</evidence>
<sequence>MNGTTGKTRGAEEWLFERFVTASKENDLNLLWVCGGFLIASFIAVSFNLGAIEAVEFSAFAIKSSLTAMWPIRVMLCVACVVAYIAVVYLVLEHQKLQLGLDYLAASKHERAVEIGTFAAWLDENHPRMIRTQTFVIGAFVTFCAAILVIDIATLAFSFLKPR</sequence>
<organism evidence="2 3">
    <name type="scientific">Actibacterium lipolyticum</name>
    <dbReference type="NCBI Taxonomy" id="1524263"/>
    <lineage>
        <taxon>Bacteria</taxon>
        <taxon>Pseudomonadati</taxon>
        <taxon>Pseudomonadota</taxon>
        <taxon>Alphaproteobacteria</taxon>
        <taxon>Rhodobacterales</taxon>
        <taxon>Roseobacteraceae</taxon>
        <taxon>Actibacterium</taxon>
    </lineage>
</organism>
<keyword evidence="1" id="KW-1133">Transmembrane helix</keyword>
<dbReference type="EMBL" id="FXYE01000002">
    <property type="protein sequence ID" value="SMX41982.1"/>
    <property type="molecule type" value="Genomic_DNA"/>
</dbReference>
<keyword evidence="3" id="KW-1185">Reference proteome</keyword>
<dbReference type="Proteomes" id="UP000202922">
    <property type="component" value="Unassembled WGS sequence"/>
</dbReference>
<dbReference type="OrthoDB" id="9910202at2"/>
<proteinExistence type="predicted"/>
<keyword evidence="1" id="KW-0472">Membrane</keyword>
<name>A0A238KIT0_9RHOB</name>
<reference evidence="3" key="1">
    <citation type="submission" date="2017-05" db="EMBL/GenBank/DDBJ databases">
        <authorList>
            <person name="Rodrigo-Torres L."/>
            <person name="Arahal R. D."/>
            <person name="Lucena T."/>
        </authorList>
    </citation>
    <scope>NUCLEOTIDE SEQUENCE [LARGE SCALE GENOMIC DNA]</scope>
    <source>
        <strain evidence="3">CECT 8621</strain>
    </source>
</reference>
<evidence type="ECO:0000313" key="2">
    <source>
        <dbReference type="EMBL" id="SMX41982.1"/>
    </source>
</evidence>
<evidence type="ECO:0000313" key="3">
    <source>
        <dbReference type="Proteomes" id="UP000202922"/>
    </source>
</evidence>
<protein>
    <submittedName>
        <fullName evidence="2">Uncharacterized protein</fullName>
    </submittedName>
</protein>
<keyword evidence="1" id="KW-0812">Transmembrane</keyword>